<feature type="binding site" evidence="10 11">
    <location>
        <position position="112"/>
    </location>
    <ligand>
        <name>ATP</name>
        <dbReference type="ChEBI" id="CHEBI:30616"/>
    </ligand>
</feature>
<dbReference type="InterPro" id="IPR023005">
    <property type="entry name" value="Nucleoside_diP_kinase_AS"/>
</dbReference>
<dbReference type="PATRIC" id="fig|1303518.3.peg.1226"/>
<feature type="binding site" evidence="10 11">
    <location>
        <position position="85"/>
    </location>
    <ligand>
        <name>ATP</name>
        <dbReference type="ChEBI" id="CHEBI:30616"/>
    </ligand>
</feature>
<name>S0EXJ6_CHTCT</name>
<evidence type="ECO:0000256" key="12">
    <source>
        <dbReference type="RuleBase" id="RU004011"/>
    </source>
</evidence>
<evidence type="ECO:0000256" key="2">
    <source>
        <dbReference type="ARBA" id="ARBA00008142"/>
    </source>
</evidence>
<accession>S0EXJ6</accession>
<evidence type="ECO:0000256" key="5">
    <source>
        <dbReference type="ARBA" id="ARBA00022777"/>
    </source>
</evidence>
<keyword evidence="10" id="KW-0963">Cytoplasm</keyword>
<evidence type="ECO:0000256" key="11">
    <source>
        <dbReference type="PROSITE-ProRule" id="PRU00706"/>
    </source>
</evidence>
<dbReference type="HOGENOM" id="CLU_060216_6_3_0"/>
<evidence type="ECO:0000256" key="1">
    <source>
        <dbReference type="ARBA" id="ARBA00001946"/>
    </source>
</evidence>
<feature type="domain" description="Nucleoside diphosphate kinase-like" evidence="14">
    <location>
        <begin position="1"/>
        <end position="138"/>
    </location>
</feature>
<comment type="function">
    <text evidence="8">(Microbial infection) Catalyzes the phosphorylation of dZDP to dZTP, when the bacterium is infected by a phage that produces the substrate for the synthesis of dZTP (2- amino-2'-deoxyadenosine 5'-triphosphate), which is then used by the phage as a DNA polymerase substrate.</text>
</comment>
<dbReference type="RefSeq" id="WP_016482567.1">
    <property type="nucleotide sequence ID" value="NC_021487.1"/>
</dbReference>
<dbReference type="GO" id="GO:0046872">
    <property type="term" value="F:metal ion binding"/>
    <property type="evidence" value="ECO:0007669"/>
    <property type="project" value="UniProtKB-KW"/>
</dbReference>
<evidence type="ECO:0000256" key="10">
    <source>
        <dbReference type="HAMAP-Rule" id="MF_00451"/>
    </source>
</evidence>
<keyword evidence="10" id="KW-0460">Magnesium</keyword>
<evidence type="ECO:0000256" key="4">
    <source>
        <dbReference type="ARBA" id="ARBA00022741"/>
    </source>
</evidence>
<dbReference type="GO" id="GO:0004550">
    <property type="term" value="F:nucleoside diphosphate kinase activity"/>
    <property type="evidence" value="ECO:0007669"/>
    <property type="project" value="UniProtKB-UniRule"/>
</dbReference>
<evidence type="ECO:0000256" key="3">
    <source>
        <dbReference type="ARBA" id="ARBA00022679"/>
    </source>
</evidence>
<dbReference type="InParanoid" id="S0EXJ6"/>
<dbReference type="HAMAP" id="MF_00451">
    <property type="entry name" value="NDP_kinase"/>
    <property type="match status" value="1"/>
</dbReference>
<dbReference type="SUPFAM" id="SSF54919">
    <property type="entry name" value="Nucleoside diphosphate kinase, NDK"/>
    <property type="match status" value="1"/>
</dbReference>
<keyword evidence="6 10" id="KW-0067">ATP-binding</keyword>
<evidence type="ECO:0000256" key="8">
    <source>
        <dbReference type="ARBA" id="ARBA00024802"/>
    </source>
</evidence>
<dbReference type="Gene3D" id="3.30.70.141">
    <property type="entry name" value="Nucleoside diphosphate kinase-like domain"/>
    <property type="match status" value="1"/>
</dbReference>
<dbReference type="OrthoDB" id="9801161at2"/>
<dbReference type="PROSITE" id="PS51374">
    <property type="entry name" value="NDPK_LIKE"/>
    <property type="match status" value="1"/>
</dbReference>
<comment type="catalytic activity">
    <reaction evidence="10">
        <text>a ribonucleoside 5'-diphosphate + ATP = a ribonucleoside 5'-triphosphate + ADP</text>
        <dbReference type="Rhea" id="RHEA:18113"/>
        <dbReference type="ChEBI" id="CHEBI:30616"/>
        <dbReference type="ChEBI" id="CHEBI:57930"/>
        <dbReference type="ChEBI" id="CHEBI:61557"/>
        <dbReference type="ChEBI" id="CHEBI:456216"/>
        <dbReference type="EC" id="2.7.4.6"/>
    </reaction>
</comment>
<proteinExistence type="inferred from homology"/>
<feature type="binding site" evidence="10 11">
    <location>
        <position position="102"/>
    </location>
    <ligand>
        <name>ATP</name>
        <dbReference type="ChEBI" id="CHEBI:30616"/>
    </ligand>
</feature>
<dbReference type="GO" id="GO:0006241">
    <property type="term" value="P:CTP biosynthetic process"/>
    <property type="evidence" value="ECO:0007669"/>
    <property type="project" value="UniProtKB-UniRule"/>
</dbReference>
<comment type="function">
    <text evidence="10">Major role in the synthesis of nucleoside triphosphates other than ATP. The ATP gamma phosphate is transferred to the NDP beta phosphate via a ping-pong mechanism, using a phosphorylated active-site intermediate.</text>
</comment>
<keyword evidence="16" id="KW-1185">Reference proteome</keyword>
<evidence type="ECO:0000313" key="16">
    <source>
        <dbReference type="Proteomes" id="UP000014227"/>
    </source>
</evidence>
<comment type="subcellular location">
    <subcellularLocation>
        <location evidence="10">Cytoplasm</location>
    </subcellularLocation>
</comment>
<dbReference type="InterPro" id="IPR001564">
    <property type="entry name" value="Nucleoside_diP_kinase"/>
</dbReference>
<protein>
    <recommendedName>
        <fullName evidence="10 13">Nucleoside diphosphate kinase</fullName>
        <shortName evidence="10">NDK</shortName>
        <shortName evidence="10">NDP kinase</shortName>
        <ecNumber evidence="10 13">2.7.4.6</ecNumber>
    </recommendedName>
    <alternativeName>
        <fullName evidence="10">Nucleoside-2-P kinase</fullName>
    </alternativeName>
</protein>
<evidence type="ECO:0000259" key="14">
    <source>
        <dbReference type="SMART" id="SM00562"/>
    </source>
</evidence>
<keyword evidence="7 10" id="KW-0546">Nucleotide metabolism</keyword>
<organism evidence="15 16">
    <name type="scientific">Chthonomonas calidirosea (strain DSM 23976 / ICMP 18418 / T49)</name>
    <dbReference type="NCBI Taxonomy" id="1303518"/>
    <lineage>
        <taxon>Bacteria</taxon>
        <taxon>Bacillati</taxon>
        <taxon>Armatimonadota</taxon>
        <taxon>Chthonomonadia</taxon>
        <taxon>Chthonomonadales</taxon>
        <taxon>Chthonomonadaceae</taxon>
        <taxon>Chthonomonas</taxon>
    </lineage>
</organism>
<dbReference type="SMART" id="SM00562">
    <property type="entry name" value="NDK"/>
    <property type="match status" value="1"/>
</dbReference>
<evidence type="ECO:0000256" key="13">
    <source>
        <dbReference type="RuleBase" id="RU004013"/>
    </source>
</evidence>
<feature type="active site" description="Pros-phosphohistidine intermediate" evidence="10 11">
    <location>
        <position position="115"/>
    </location>
</feature>
<dbReference type="EMBL" id="HF951689">
    <property type="protein sequence ID" value="CCW35022.1"/>
    <property type="molecule type" value="Genomic_DNA"/>
</dbReference>
<dbReference type="InterPro" id="IPR036850">
    <property type="entry name" value="NDK-like_dom_sf"/>
</dbReference>
<sequence>MERTFIMVKPDGVERRLVGEIVRRFEQKGLRLVGMKLLWPDRELAENHYAVHRERPFFQDLVNFITGGPVVAMVWEGPNAVRLTRALIGATNPLDAAPGTIRGDFATEITTNLVHGSDSVETAEKEIALWFRPEELLR</sequence>
<feature type="binding site" evidence="10 11">
    <location>
        <position position="57"/>
    </location>
    <ligand>
        <name>ATP</name>
        <dbReference type="ChEBI" id="CHEBI:30616"/>
    </ligand>
</feature>
<dbReference type="InterPro" id="IPR034907">
    <property type="entry name" value="NDK-like_dom"/>
</dbReference>
<dbReference type="NCBIfam" id="NF001908">
    <property type="entry name" value="PRK00668.1"/>
    <property type="match status" value="1"/>
</dbReference>
<gene>
    <name evidence="10" type="primary">ndk</name>
    <name evidence="15" type="ORF">CCALI_01204</name>
</gene>
<comment type="catalytic activity">
    <reaction evidence="10 13">
        <text>a 2'-deoxyribonucleoside 5'-diphosphate + ATP = a 2'-deoxyribonucleoside 5'-triphosphate + ADP</text>
        <dbReference type="Rhea" id="RHEA:44640"/>
        <dbReference type="ChEBI" id="CHEBI:30616"/>
        <dbReference type="ChEBI" id="CHEBI:61560"/>
        <dbReference type="ChEBI" id="CHEBI:73316"/>
        <dbReference type="ChEBI" id="CHEBI:456216"/>
        <dbReference type="EC" id="2.7.4.6"/>
    </reaction>
</comment>
<comment type="subunit">
    <text evidence="10">Homotetramer.</text>
</comment>
<evidence type="ECO:0000256" key="7">
    <source>
        <dbReference type="ARBA" id="ARBA00023080"/>
    </source>
</evidence>
<dbReference type="FunFam" id="3.30.70.141:FF:000002">
    <property type="entry name" value="Nucleoside diphosphate kinase"/>
    <property type="match status" value="1"/>
</dbReference>
<evidence type="ECO:0000313" key="15">
    <source>
        <dbReference type="EMBL" id="CCW35022.1"/>
    </source>
</evidence>
<evidence type="ECO:0000256" key="9">
    <source>
        <dbReference type="ARBA" id="ARBA00047945"/>
    </source>
</evidence>
<dbReference type="GO" id="GO:0005524">
    <property type="term" value="F:ATP binding"/>
    <property type="evidence" value="ECO:0007669"/>
    <property type="project" value="UniProtKB-UniRule"/>
</dbReference>
<dbReference type="Proteomes" id="UP000014227">
    <property type="component" value="Chromosome I"/>
</dbReference>
<dbReference type="AlphaFoldDB" id="S0EXJ6"/>
<reference evidence="16" key="1">
    <citation type="submission" date="2013-03" db="EMBL/GenBank/DDBJ databases">
        <title>Genome sequence of Chthonomonas calidirosea, the first sequenced genome from the Armatimonadetes phylum (formally candidate division OP10).</title>
        <authorList>
            <person name="Lee K.C.Y."/>
            <person name="Morgan X.C."/>
            <person name="Dunfield P.F."/>
            <person name="Tamas I."/>
            <person name="Houghton K.M."/>
            <person name="Vyssotski M."/>
            <person name="Ryan J.L.J."/>
            <person name="Lagutin K."/>
            <person name="McDonald I.R."/>
            <person name="Stott M.B."/>
        </authorList>
    </citation>
    <scope>NUCLEOTIDE SEQUENCE [LARGE SCALE GENOMIC DNA]</scope>
    <source>
        <strain evidence="16">DSM 23976 / ICMP 18418 / T49</strain>
    </source>
</reference>
<comment type="cofactor">
    <cofactor evidence="1 10">
        <name>Mg(2+)</name>
        <dbReference type="ChEBI" id="CHEBI:18420"/>
    </cofactor>
</comment>
<dbReference type="Pfam" id="PF00334">
    <property type="entry name" value="NDK"/>
    <property type="match status" value="1"/>
</dbReference>
<dbReference type="PRINTS" id="PR01243">
    <property type="entry name" value="NUCDPKINASE"/>
</dbReference>
<dbReference type="STRING" id="454171.CP488_02893"/>
<keyword evidence="5 10" id="KW-0418">Kinase</keyword>
<keyword evidence="10" id="KW-0597">Phosphoprotein</keyword>
<feature type="binding site" evidence="10 11">
    <location>
        <position position="91"/>
    </location>
    <ligand>
        <name>ATP</name>
        <dbReference type="ChEBI" id="CHEBI:30616"/>
    </ligand>
</feature>
<dbReference type="eggNOG" id="COG0105">
    <property type="taxonomic scope" value="Bacteria"/>
</dbReference>
<dbReference type="GO" id="GO:0006183">
    <property type="term" value="P:GTP biosynthetic process"/>
    <property type="evidence" value="ECO:0007669"/>
    <property type="project" value="UniProtKB-UniRule"/>
</dbReference>
<dbReference type="PANTHER" id="PTHR11349">
    <property type="entry name" value="NUCLEOSIDE DIPHOSPHATE KINASE"/>
    <property type="match status" value="1"/>
</dbReference>
<dbReference type="FunCoup" id="S0EXJ6">
    <property type="interactions" value="416"/>
</dbReference>
<dbReference type="PROSITE" id="PS00469">
    <property type="entry name" value="NDPK"/>
    <property type="match status" value="1"/>
</dbReference>
<dbReference type="GO" id="GO:0006228">
    <property type="term" value="P:UTP biosynthetic process"/>
    <property type="evidence" value="ECO:0007669"/>
    <property type="project" value="UniProtKB-UniRule"/>
</dbReference>
<dbReference type="GO" id="GO:0005737">
    <property type="term" value="C:cytoplasm"/>
    <property type="evidence" value="ECO:0007669"/>
    <property type="project" value="UniProtKB-SubCell"/>
</dbReference>
<evidence type="ECO:0000256" key="6">
    <source>
        <dbReference type="ARBA" id="ARBA00022840"/>
    </source>
</evidence>
<keyword evidence="10" id="KW-0479">Metal-binding</keyword>
<comment type="catalytic activity">
    <reaction evidence="9">
        <text>dZDP + ATP = dZTP + ADP</text>
        <dbReference type="Rhea" id="RHEA:67644"/>
        <dbReference type="ChEBI" id="CHEBI:30616"/>
        <dbReference type="ChEBI" id="CHEBI:172929"/>
        <dbReference type="ChEBI" id="CHEBI:172931"/>
        <dbReference type="ChEBI" id="CHEBI:456216"/>
    </reaction>
</comment>
<keyword evidence="4 10" id="KW-0547">Nucleotide-binding</keyword>
<comment type="similarity">
    <text evidence="2 10 11 12">Belongs to the NDK family.</text>
</comment>
<feature type="binding site" evidence="10 11">
    <location>
        <position position="9"/>
    </location>
    <ligand>
        <name>ATP</name>
        <dbReference type="ChEBI" id="CHEBI:30616"/>
    </ligand>
</feature>
<dbReference type="CDD" id="cd04413">
    <property type="entry name" value="NDPk_I"/>
    <property type="match status" value="1"/>
</dbReference>
<keyword evidence="3 10" id="KW-0808">Transferase</keyword>
<dbReference type="KEGG" id="ccz:CCALI_01204"/>
<dbReference type="EC" id="2.7.4.6" evidence="10 13"/>